<keyword evidence="1" id="KW-0472">Membrane</keyword>
<dbReference type="PANTHER" id="PTHR13325:SF3">
    <property type="entry name" value="MEMBRANE-BOUND TRANSCRIPTION FACTOR SITE-2 PROTEASE"/>
    <property type="match status" value="1"/>
</dbReference>
<name>A0ABW7GG38_9BURK</name>
<feature type="transmembrane region" description="Helical" evidence="1">
    <location>
        <begin position="399"/>
        <end position="420"/>
    </location>
</feature>
<dbReference type="EMBL" id="JBIGHX010000002">
    <property type="protein sequence ID" value="MFG6460908.1"/>
    <property type="molecule type" value="Genomic_DNA"/>
</dbReference>
<reference evidence="2 3" key="1">
    <citation type="submission" date="2024-08" db="EMBL/GenBank/DDBJ databases">
        <authorList>
            <person name="Lu H."/>
        </authorList>
    </citation>
    <scope>NUCLEOTIDE SEQUENCE [LARGE SCALE GENOMIC DNA]</scope>
    <source>
        <strain evidence="2 3">DXS20W</strain>
    </source>
</reference>
<dbReference type="Proteomes" id="UP001606302">
    <property type="component" value="Unassembled WGS sequence"/>
</dbReference>
<evidence type="ECO:0000313" key="3">
    <source>
        <dbReference type="Proteomes" id="UP001606302"/>
    </source>
</evidence>
<proteinExistence type="predicted"/>
<feature type="transmembrane region" description="Helical" evidence="1">
    <location>
        <begin position="373"/>
        <end position="393"/>
    </location>
</feature>
<organism evidence="2 3">
    <name type="scientific">Pelomonas lactea</name>
    <dbReference type="NCBI Taxonomy" id="3299030"/>
    <lineage>
        <taxon>Bacteria</taxon>
        <taxon>Pseudomonadati</taxon>
        <taxon>Pseudomonadota</taxon>
        <taxon>Betaproteobacteria</taxon>
        <taxon>Burkholderiales</taxon>
        <taxon>Sphaerotilaceae</taxon>
        <taxon>Roseateles</taxon>
    </lineage>
</organism>
<feature type="transmembrane region" description="Helical" evidence="1">
    <location>
        <begin position="169"/>
        <end position="191"/>
    </location>
</feature>
<dbReference type="InterPro" id="IPR041881">
    <property type="entry name" value="PqqD_sf"/>
</dbReference>
<accession>A0ABW7GG38</accession>
<keyword evidence="1" id="KW-1133">Transmembrane helix</keyword>
<sequence length="726" mass="80080">MAMDAVAPPQRPLGDALFSANWYRVATLKPRLRGHVRIHRHVYRGEIWYVVEDRVSGKYHRFNPGSYRVIGLLDGERTLQQVWERLSAAMDEHTPSQDELVQLFGQLYAADLIQCDVTPDVAELFERGGKQRRSKLMQRFANPVSLRFPLVDPDAWLGRVIAKAGPLKGWAGVALWLAVVLPAVLLAPSHWRELTGNINERLLAVDNLLLLAILFPLLKAAHEIGHGLVAKRFGGEVHEMGVMLLVFFPVPYVDASSSAAFASRWPRMLVGAAGMLTELFIAALAFYLWLALEPGFVRSLAFNVIVLASVTTLMFNANPLLRYDGYYIFADAIESPNLGQRSTEYWGWLLRHHLFGQHQAEPPLSTPGERRWFLVYAPLALAYRLFVMVSIAMFIASRYFFIGVLIAAWGLVASCLLPWARGLKKLAGDPALEPQAGRVRRVLWASGAALVLLLFVIPMPRHSVATGVVWPSDNAVLRAQGAGFFSRLLVRPGAVVLEGQPVAELVDPALDARVDEQRGRLALAQAKHDAAFGVIGIAPARAALLAEEVRREQAALAVLEDEASRLVVRAEAAGVLLLTRPDDLAGRFFKRGEVLGHLDTAGPPRVRVVLPQWQSAAVQGIEVRAPQQPGQSFDARLVRSVPAAARELPSPALGTAAGGDIPLDPHDPKGLQALQTLFEHELQLGQDMPYRQIGARVLVRLKHPAEPVAVRAWEGLRRLFLSHFQL</sequence>
<feature type="transmembrane region" description="Helical" evidence="1">
    <location>
        <begin position="203"/>
        <end position="222"/>
    </location>
</feature>
<feature type="transmembrane region" description="Helical" evidence="1">
    <location>
        <begin position="269"/>
        <end position="290"/>
    </location>
</feature>
<keyword evidence="1" id="KW-0812">Transmembrane</keyword>
<gene>
    <name evidence="2" type="ORF">ACG04Q_04940</name>
</gene>
<protein>
    <recommendedName>
        <fullName evidence="4">PqqD family peptide modification chaperone</fullName>
    </recommendedName>
</protein>
<evidence type="ECO:0008006" key="4">
    <source>
        <dbReference type="Google" id="ProtNLM"/>
    </source>
</evidence>
<feature type="transmembrane region" description="Helical" evidence="1">
    <location>
        <begin position="296"/>
        <end position="315"/>
    </location>
</feature>
<evidence type="ECO:0000313" key="2">
    <source>
        <dbReference type="EMBL" id="MFG6460908.1"/>
    </source>
</evidence>
<feature type="transmembrane region" description="Helical" evidence="1">
    <location>
        <begin position="441"/>
        <end position="459"/>
    </location>
</feature>
<comment type="caution">
    <text evidence="2">The sequence shown here is derived from an EMBL/GenBank/DDBJ whole genome shotgun (WGS) entry which is preliminary data.</text>
</comment>
<evidence type="ECO:0000256" key="1">
    <source>
        <dbReference type="SAM" id="Phobius"/>
    </source>
</evidence>
<dbReference type="PANTHER" id="PTHR13325">
    <property type="entry name" value="PROTEASE M50 MEMBRANE-BOUND TRANSCRIPTION FACTOR SITE 2 PROTEASE"/>
    <property type="match status" value="1"/>
</dbReference>
<dbReference type="InterPro" id="IPR001193">
    <property type="entry name" value="MBTPS2"/>
</dbReference>
<feature type="transmembrane region" description="Helical" evidence="1">
    <location>
        <begin position="242"/>
        <end position="262"/>
    </location>
</feature>
<dbReference type="Gene3D" id="1.10.10.1150">
    <property type="entry name" value="Coenzyme PQQ synthesis protein D (PqqD)"/>
    <property type="match status" value="1"/>
</dbReference>
<keyword evidence="3" id="KW-1185">Reference proteome</keyword>